<dbReference type="GO" id="GO:0004565">
    <property type="term" value="F:beta-galactosidase activity"/>
    <property type="evidence" value="ECO:0007669"/>
    <property type="project" value="UniProtKB-EC"/>
</dbReference>
<dbReference type="EC" id="3.2.1.23" evidence="2"/>
<dbReference type="Gene3D" id="2.70.98.10">
    <property type="match status" value="1"/>
</dbReference>
<feature type="domain" description="Beta galactosidase small chain/" evidence="5">
    <location>
        <begin position="17"/>
        <end position="316"/>
    </location>
</feature>
<dbReference type="GO" id="GO:0030246">
    <property type="term" value="F:carbohydrate binding"/>
    <property type="evidence" value="ECO:0007669"/>
    <property type="project" value="InterPro"/>
</dbReference>
<keyword evidence="4" id="KW-0326">Glycosidase</keyword>
<dbReference type="PANTHER" id="PTHR46323">
    <property type="entry name" value="BETA-GALACTOSIDASE"/>
    <property type="match status" value="1"/>
</dbReference>
<evidence type="ECO:0000256" key="4">
    <source>
        <dbReference type="ARBA" id="ARBA00023295"/>
    </source>
</evidence>
<comment type="catalytic activity">
    <reaction evidence="1">
        <text>Hydrolysis of terminal non-reducing beta-D-galactose residues in beta-D-galactosides.</text>
        <dbReference type="EC" id="3.2.1.23"/>
    </reaction>
</comment>
<gene>
    <name evidence="6" type="ORF">PBV87_10240</name>
</gene>
<comment type="caution">
    <text evidence="6">The sequence shown here is derived from an EMBL/GenBank/DDBJ whole genome shotgun (WGS) entry which is preliminary data.</text>
</comment>
<dbReference type="RefSeq" id="WP_271012183.1">
    <property type="nucleotide sequence ID" value="NZ_JAQIFT010000043.1"/>
</dbReference>
<keyword evidence="3" id="KW-0378">Hydrolase</keyword>
<sequence>MDCTNKFKIVYGDVTLGVLGEGFHYIFSYQYGGLESLVIEGKEWLYRTPKPTFWRAMTDNDRGSGFGIKSGMWLSADMFMTCKDIEIAIDGERVPQVIAPFNNRFIGNETANELSISFIYETITVPKTEVKVKYDVTANGEIKVHVHYFGKEGLPELPVFGMRFVVPTAATGYTYEGLSGETYPDRMAGGKLGVYHVEGLPITQYLVPQDCNVHMETKWLEIYRSKTLNNADKDEVTTKIRFSQGEKPFAFSCIPYTAEELENATHHEELPLARRTVVSILGAVRGVGGINSWGADVEDGYRISGEHDIVYSFIISR</sequence>
<evidence type="ECO:0000313" key="6">
    <source>
        <dbReference type="EMBL" id="MDA3731857.1"/>
    </source>
</evidence>
<accession>A0AA42DME6</accession>
<evidence type="ECO:0000256" key="1">
    <source>
        <dbReference type="ARBA" id="ARBA00001412"/>
    </source>
</evidence>
<proteinExistence type="predicted"/>
<dbReference type="SUPFAM" id="SSF74650">
    <property type="entry name" value="Galactose mutarotase-like"/>
    <property type="match status" value="1"/>
</dbReference>
<keyword evidence="7" id="KW-1185">Reference proteome</keyword>
<evidence type="ECO:0000313" key="7">
    <source>
        <dbReference type="Proteomes" id="UP001169242"/>
    </source>
</evidence>
<dbReference type="InterPro" id="IPR004199">
    <property type="entry name" value="B-gal_small/dom_5"/>
</dbReference>
<dbReference type="EMBL" id="JAQIFT010000043">
    <property type="protein sequence ID" value="MDA3731857.1"/>
    <property type="molecule type" value="Genomic_DNA"/>
</dbReference>
<dbReference type="InterPro" id="IPR014718">
    <property type="entry name" value="GH-type_carb-bd"/>
</dbReference>
<dbReference type="Pfam" id="PF02929">
    <property type="entry name" value="Bgal_small_N"/>
    <property type="match status" value="1"/>
</dbReference>
<dbReference type="InterPro" id="IPR050347">
    <property type="entry name" value="Bact_Beta-galactosidase"/>
</dbReference>
<protein>
    <recommendedName>
        <fullName evidence="2">beta-galactosidase</fullName>
        <ecNumber evidence="2">3.2.1.23</ecNumber>
    </recommendedName>
</protein>
<evidence type="ECO:0000256" key="3">
    <source>
        <dbReference type="ARBA" id="ARBA00022801"/>
    </source>
</evidence>
<evidence type="ECO:0000256" key="2">
    <source>
        <dbReference type="ARBA" id="ARBA00012756"/>
    </source>
</evidence>
<dbReference type="InterPro" id="IPR011013">
    <property type="entry name" value="Gal_mutarotase_sf_dom"/>
</dbReference>
<dbReference type="PANTHER" id="PTHR46323:SF2">
    <property type="entry name" value="BETA-GALACTOSIDASE"/>
    <property type="match status" value="1"/>
</dbReference>
<dbReference type="SMART" id="SM01038">
    <property type="entry name" value="Bgal_small_N"/>
    <property type="match status" value="1"/>
</dbReference>
<organism evidence="6 7">
    <name type="scientific">Holtiella tumoricola</name>
    <dbReference type="NCBI Taxonomy" id="3018743"/>
    <lineage>
        <taxon>Bacteria</taxon>
        <taxon>Bacillati</taxon>
        <taxon>Bacillota</taxon>
        <taxon>Clostridia</taxon>
        <taxon>Lachnospirales</taxon>
        <taxon>Cellulosilyticaceae</taxon>
        <taxon>Holtiella</taxon>
    </lineage>
</organism>
<name>A0AA42DME6_9FIRM</name>
<dbReference type="GO" id="GO:0009341">
    <property type="term" value="C:beta-galactosidase complex"/>
    <property type="evidence" value="ECO:0007669"/>
    <property type="project" value="InterPro"/>
</dbReference>
<dbReference type="GO" id="GO:0005990">
    <property type="term" value="P:lactose catabolic process"/>
    <property type="evidence" value="ECO:0007669"/>
    <property type="project" value="TreeGrafter"/>
</dbReference>
<evidence type="ECO:0000259" key="5">
    <source>
        <dbReference type="SMART" id="SM01038"/>
    </source>
</evidence>
<dbReference type="AlphaFoldDB" id="A0AA42DME6"/>
<reference evidence="6" key="1">
    <citation type="journal article" date="2023" name="Int. J. Syst. Evol. Microbiol.">
        <title>&lt;i&gt;Holtiella tumoricola&lt;/i&gt; gen. nov. sp. nov., isolated from a human clinical sample.</title>
        <authorList>
            <person name="Allen-Vercoe E."/>
            <person name="Daigneault M.C."/>
            <person name="Vancuren S.J."/>
            <person name="Cochrane K."/>
            <person name="O'Neal L.L."/>
            <person name="Sankaranarayanan K."/>
            <person name="Lawson P.A."/>
        </authorList>
    </citation>
    <scope>NUCLEOTIDE SEQUENCE</scope>
    <source>
        <strain evidence="6">CC70A</strain>
    </source>
</reference>
<dbReference type="Proteomes" id="UP001169242">
    <property type="component" value="Unassembled WGS sequence"/>
</dbReference>